<reference evidence="1 2" key="1">
    <citation type="submission" date="2020-03" db="EMBL/GenBank/DDBJ databases">
        <title>Draft Genome Sequence of Cudoniella acicularis.</title>
        <authorList>
            <person name="Buettner E."/>
            <person name="Kellner H."/>
        </authorList>
    </citation>
    <scope>NUCLEOTIDE SEQUENCE [LARGE SCALE GENOMIC DNA]</scope>
    <source>
        <strain evidence="1 2">DSM 108380</strain>
    </source>
</reference>
<organism evidence="1 2">
    <name type="scientific">Cudoniella acicularis</name>
    <dbReference type="NCBI Taxonomy" id="354080"/>
    <lineage>
        <taxon>Eukaryota</taxon>
        <taxon>Fungi</taxon>
        <taxon>Dikarya</taxon>
        <taxon>Ascomycota</taxon>
        <taxon>Pezizomycotina</taxon>
        <taxon>Leotiomycetes</taxon>
        <taxon>Helotiales</taxon>
        <taxon>Tricladiaceae</taxon>
        <taxon>Cudoniella</taxon>
    </lineage>
</organism>
<sequence>MCTNPNKSHFPSYVSQLLESLSTKPTNLSPFKNTQHRLRPTRRLRFRPERRRLTKSHGRRLFPRNMHPHKNAIFYDANKCAVPDTVKETVEGSLIRYVAWNRLRNSPPLTFLSLPREIRDKIYDLALVSASPIIIWKGSWKCEFHYLPKLKGEVWPGLKRFSSAIHWRSIDQEAISASLRLRDVNLILCNKTVSYEAALVLYAKNTFSFLGEHNWDPIASWLETIGAANPNSLVSMEINAYRPDPVWQRSSGERLGDPGGFTREEIYPRHPYLHLRTCEKPLRHGQVDNINPAVETIFILLGQKTSAQKVTIVMQLPTCIYPGARTPRHRFDIRPQGGLRVEVLWKGEECRQELEDQQAIIESIGWDINVLPAKEDELHPNPEEHGCHPTTDEWRIAKYILRRKELTGPLWAQDPCPYHDISPEFIQNYL</sequence>
<dbReference type="EMBL" id="JAAMPI010000084">
    <property type="protein sequence ID" value="KAF4636076.1"/>
    <property type="molecule type" value="Genomic_DNA"/>
</dbReference>
<protein>
    <submittedName>
        <fullName evidence="1">Uncharacterized protein</fullName>
    </submittedName>
</protein>
<name>A0A8H4RV91_9HELO</name>
<proteinExistence type="predicted"/>
<dbReference type="Proteomes" id="UP000566819">
    <property type="component" value="Unassembled WGS sequence"/>
</dbReference>
<gene>
    <name evidence="1" type="ORF">G7Y89_g2021</name>
</gene>
<evidence type="ECO:0000313" key="1">
    <source>
        <dbReference type="EMBL" id="KAF4636076.1"/>
    </source>
</evidence>
<keyword evidence="2" id="KW-1185">Reference proteome</keyword>
<dbReference type="PANTHER" id="PTHR42085">
    <property type="entry name" value="F-BOX DOMAIN-CONTAINING PROTEIN"/>
    <property type="match status" value="1"/>
</dbReference>
<dbReference type="PANTHER" id="PTHR42085:SF8">
    <property type="entry name" value="F-BOX DOMAIN-CONTAINING PROTEIN"/>
    <property type="match status" value="1"/>
</dbReference>
<dbReference type="InterPro" id="IPR038883">
    <property type="entry name" value="AN11006-like"/>
</dbReference>
<dbReference type="AlphaFoldDB" id="A0A8H4RV91"/>
<accession>A0A8H4RV91</accession>
<comment type="caution">
    <text evidence="1">The sequence shown here is derived from an EMBL/GenBank/DDBJ whole genome shotgun (WGS) entry which is preliminary data.</text>
</comment>
<dbReference type="OrthoDB" id="5272396at2759"/>
<evidence type="ECO:0000313" key="2">
    <source>
        <dbReference type="Proteomes" id="UP000566819"/>
    </source>
</evidence>